<gene>
    <name evidence="1" type="ORF">CWE13_03075</name>
</gene>
<sequence length="200" mass="22837">MDDRDQMFKWMMETNLSLTAQFHNHVNVILGEIDSVEELEKTDKAYWKQNYENHFPKKLREMTFLLMFGHLEEMLFLLSQSFNPHKVELGKGMGISKFKPYIQSLLKEDLASSTDYQTITDAQLVRNSLMHIAGRVSLSKNRSDLERLVRAFPASYKVENDRIIVTVAGLKVFQTSVRGLTNTLLSKSSQQDASKAGASA</sequence>
<dbReference type="OrthoDB" id="7063749at2"/>
<evidence type="ECO:0000313" key="1">
    <source>
        <dbReference type="EMBL" id="RUO38643.1"/>
    </source>
</evidence>
<dbReference type="Proteomes" id="UP000286934">
    <property type="component" value="Unassembled WGS sequence"/>
</dbReference>
<evidence type="ECO:0000313" key="2">
    <source>
        <dbReference type="Proteomes" id="UP000286934"/>
    </source>
</evidence>
<name>A0A432WXZ7_9GAMM</name>
<proteinExistence type="predicted"/>
<organism evidence="1 2">
    <name type="scientific">Aliidiomarina shirensis</name>
    <dbReference type="NCBI Taxonomy" id="1048642"/>
    <lineage>
        <taxon>Bacteria</taxon>
        <taxon>Pseudomonadati</taxon>
        <taxon>Pseudomonadota</taxon>
        <taxon>Gammaproteobacteria</taxon>
        <taxon>Alteromonadales</taxon>
        <taxon>Idiomarinaceae</taxon>
        <taxon>Aliidiomarina</taxon>
    </lineage>
</organism>
<protein>
    <submittedName>
        <fullName evidence="1">Uncharacterized protein</fullName>
    </submittedName>
</protein>
<dbReference type="EMBL" id="PIPP01000001">
    <property type="protein sequence ID" value="RUO38643.1"/>
    <property type="molecule type" value="Genomic_DNA"/>
</dbReference>
<reference evidence="2" key="1">
    <citation type="journal article" date="2018" name="Front. Microbiol.">
        <title>Genome-Based Analysis Reveals the Taxonomy and Diversity of the Family Idiomarinaceae.</title>
        <authorList>
            <person name="Liu Y."/>
            <person name="Lai Q."/>
            <person name="Shao Z."/>
        </authorList>
    </citation>
    <scope>NUCLEOTIDE SEQUENCE [LARGE SCALE GENOMIC DNA]</scope>
    <source>
        <strain evidence="2">AIS</strain>
    </source>
</reference>
<dbReference type="RefSeq" id="WP_126805858.1">
    <property type="nucleotide sequence ID" value="NZ_PIPP01000001.1"/>
</dbReference>
<comment type="caution">
    <text evidence="1">The sequence shown here is derived from an EMBL/GenBank/DDBJ whole genome shotgun (WGS) entry which is preliminary data.</text>
</comment>
<dbReference type="AlphaFoldDB" id="A0A432WXZ7"/>
<keyword evidence="2" id="KW-1185">Reference proteome</keyword>
<accession>A0A432WXZ7</accession>